<gene>
    <name evidence="2" type="ORF">FNV43_RR13069</name>
</gene>
<organism evidence="2 3">
    <name type="scientific">Rhamnella rubrinervis</name>
    <dbReference type="NCBI Taxonomy" id="2594499"/>
    <lineage>
        <taxon>Eukaryota</taxon>
        <taxon>Viridiplantae</taxon>
        <taxon>Streptophyta</taxon>
        <taxon>Embryophyta</taxon>
        <taxon>Tracheophyta</taxon>
        <taxon>Spermatophyta</taxon>
        <taxon>Magnoliopsida</taxon>
        <taxon>eudicotyledons</taxon>
        <taxon>Gunneridae</taxon>
        <taxon>Pentapetalae</taxon>
        <taxon>rosids</taxon>
        <taxon>fabids</taxon>
        <taxon>Rosales</taxon>
        <taxon>Rhamnaceae</taxon>
        <taxon>rhamnoid group</taxon>
        <taxon>Rhamneae</taxon>
        <taxon>Rhamnella</taxon>
    </lineage>
</organism>
<proteinExistence type="predicted"/>
<name>A0A8K0H0D3_9ROSA</name>
<dbReference type="Proteomes" id="UP000796880">
    <property type="component" value="Unassembled WGS sequence"/>
</dbReference>
<reference evidence="2" key="1">
    <citation type="submission" date="2020-03" db="EMBL/GenBank/DDBJ databases">
        <title>A high-quality chromosome-level genome assembly of a woody plant with both climbing and erect habits, Rhamnella rubrinervis.</title>
        <authorList>
            <person name="Lu Z."/>
            <person name="Yang Y."/>
            <person name="Zhu X."/>
            <person name="Sun Y."/>
        </authorList>
    </citation>
    <scope>NUCLEOTIDE SEQUENCE</scope>
    <source>
        <strain evidence="2">BYM</strain>
        <tissue evidence="2">Leaf</tissue>
    </source>
</reference>
<accession>A0A8K0H0D3</accession>
<feature type="compositionally biased region" description="Low complexity" evidence="1">
    <location>
        <begin position="12"/>
        <end position="28"/>
    </location>
</feature>
<evidence type="ECO:0000313" key="3">
    <source>
        <dbReference type="Proteomes" id="UP000796880"/>
    </source>
</evidence>
<evidence type="ECO:0000256" key="1">
    <source>
        <dbReference type="SAM" id="MobiDB-lite"/>
    </source>
</evidence>
<protein>
    <submittedName>
        <fullName evidence="2">Uncharacterized protein</fullName>
    </submittedName>
</protein>
<keyword evidence="3" id="KW-1185">Reference proteome</keyword>
<evidence type="ECO:0000313" key="2">
    <source>
        <dbReference type="EMBL" id="KAF3443387.1"/>
    </source>
</evidence>
<feature type="region of interest" description="Disordered" evidence="1">
    <location>
        <begin position="1"/>
        <end position="47"/>
    </location>
</feature>
<dbReference type="EMBL" id="VOIH02000006">
    <property type="protein sequence ID" value="KAF3443387.1"/>
    <property type="molecule type" value="Genomic_DNA"/>
</dbReference>
<dbReference type="AlphaFoldDB" id="A0A8K0H0D3"/>
<sequence length="122" mass="13500">MWPTIAPAKLASGFHTSRGESSSSFTESNDPLPGRTRSGPAQKPPPVRFQADRHQIHRHTTMFFALLHYGAYFGINWKWSTTTTEILTSGSGNEDLATDLPGQPQVNFQHYAGYVKVPDALL</sequence>
<comment type="caution">
    <text evidence="2">The sequence shown here is derived from an EMBL/GenBank/DDBJ whole genome shotgun (WGS) entry which is preliminary data.</text>
</comment>